<dbReference type="EMBL" id="PYAW01000004">
    <property type="protein sequence ID" value="PSL45734.1"/>
    <property type="molecule type" value="Genomic_DNA"/>
</dbReference>
<evidence type="ECO:0000313" key="2">
    <source>
        <dbReference type="Proteomes" id="UP000240971"/>
    </source>
</evidence>
<evidence type="ECO:0000313" key="1">
    <source>
        <dbReference type="EMBL" id="PSL45734.1"/>
    </source>
</evidence>
<accession>A0A2P8HHN0</accession>
<dbReference type="Proteomes" id="UP000240971">
    <property type="component" value="Unassembled WGS sequence"/>
</dbReference>
<sequence length="57" mass="6788">MYQLNGRDLLLTLWREMMHYLPVNPDYLLNTNSNVSFLKVLSYKNGKNYTKTNMVCK</sequence>
<protein>
    <submittedName>
        <fullName evidence="1">Uncharacterized protein</fullName>
    </submittedName>
</protein>
<organism evidence="1 2">
    <name type="scientific">Chitinophaga niastensis</name>
    <dbReference type="NCBI Taxonomy" id="536980"/>
    <lineage>
        <taxon>Bacteria</taxon>
        <taxon>Pseudomonadati</taxon>
        <taxon>Bacteroidota</taxon>
        <taxon>Chitinophagia</taxon>
        <taxon>Chitinophagales</taxon>
        <taxon>Chitinophagaceae</taxon>
        <taxon>Chitinophaga</taxon>
    </lineage>
</organism>
<gene>
    <name evidence="1" type="ORF">CLV51_104441</name>
</gene>
<reference evidence="1 2" key="1">
    <citation type="submission" date="2018-03" db="EMBL/GenBank/DDBJ databases">
        <title>Genomic Encyclopedia of Archaeal and Bacterial Type Strains, Phase II (KMG-II): from individual species to whole genera.</title>
        <authorList>
            <person name="Goeker M."/>
        </authorList>
    </citation>
    <scope>NUCLEOTIDE SEQUENCE [LARGE SCALE GENOMIC DNA]</scope>
    <source>
        <strain evidence="1 2">DSM 24859</strain>
    </source>
</reference>
<comment type="caution">
    <text evidence="1">The sequence shown here is derived from an EMBL/GenBank/DDBJ whole genome shotgun (WGS) entry which is preliminary data.</text>
</comment>
<proteinExistence type="predicted"/>
<dbReference type="AlphaFoldDB" id="A0A2P8HHN0"/>
<name>A0A2P8HHN0_CHINA</name>
<keyword evidence="2" id="KW-1185">Reference proteome</keyword>